<comment type="caution">
    <text evidence="1">The sequence shown here is derived from an EMBL/GenBank/DDBJ whole genome shotgun (WGS) entry which is preliminary data.</text>
</comment>
<evidence type="ECO:0000313" key="2">
    <source>
        <dbReference type="Proteomes" id="UP001277972"/>
    </source>
</evidence>
<keyword evidence="2" id="KW-1185">Reference proteome</keyword>
<dbReference type="Proteomes" id="UP001277972">
    <property type="component" value="Unassembled WGS sequence"/>
</dbReference>
<dbReference type="EC" id="2.7.7.4" evidence="1"/>
<dbReference type="EMBL" id="JAWZSR010000002">
    <property type="protein sequence ID" value="MDX8045230.1"/>
    <property type="molecule type" value="Genomic_DNA"/>
</dbReference>
<keyword evidence="1" id="KW-0548">Nucleotidyltransferase</keyword>
<organism evidence="1 2">
    <name type="scientific">Gracilibacillus pellucidus</name>
    <dbReference type="NCBI Taxonomy" id="3095368"/>
    <lineage>
        <taxon>Bacteria</taxon>
        <taxon>Bacillati</taxon>
        <taxon>Bacillota</taxon>
        <taxon>Bacilli</taxon>
        <taxon>Bacillales</taxon>
        <taxon>Bacillaceae</taxon>
        <taxon>Gracilibacillus</taxon>
    </lineage>
</organism>
<protein>
    <submittedName>
        <fullName evidence="1">Sulfate adenylyltransferase</fullName>
        <ecNumber evidence="1">2.7.7.4</ecNumber>
    </submittedName>
</protein>
<gene>
    <name evidence="1" type="primary">sat</name>
    <name evidence="1" type="ORF">SH601_04440</name>
</gene>
<proteinExistence type="predicted"/>
<accession>A0ACC6M2X7</accession>
<evidence type="ECO:0000313" key="1">
    <source>
        <dbReference type="EMBL" id="MDX8045230.1"/>
    </source>
</evidence>
<keyword evidence="1" id="KW-0808">Transferase</keyword>
<name>A0ACC6M2X7_9BACI</name>
<reference evidence="1" key="1">
    <citation type="submission" date="2023-11" db="EMBL/GenBank/DDBJ databases">
        <title>Gracilibacillus pellucida a moderately halophilic bacterium isolated from saline soil in Xinjiang province.</title>
        <authorList>
            <person name="Zhang Z."/>
            <person name="Tan F."/>
            <person name="Wang Y."/>
            <person name="Xia M."/>
        </authorList>
    </citation>
    <scope>NUCLEOTIDE SEQUENCE</scope>
    <source>
        <strain evidence="1">S3-1-1</strain>
    </source>
</reference>
<sequence>MVVTTEKAVETIKPHGGTLINREATGAERDTLLKEAEHLSSLTINAWTISDLELIAIGGFSPLTGFLGKNDYLEVVENLHLTDGSVWSIPINLAATEEEAERLTIGERVALYGEDGVLYGTLDLEEKYTYDKEKEAQLVYGTTEEAHPGVKKLYEKGNVYLAGPITLLNRPRHDEFKDFYLDPRETRQLFQDLGWKTVVGFQTRNPVHRAHEYIQKSALETVDGLLLNPLVGETKSDDIPADIRMESYQVILQNYYPKGRTNLVIYPAAMRYAGPREAILHALVRKNYGCTHFIVGRDHAGVGDYYGTYEAQELIAQYEDEIDIQIFKFEHAFYCTKCSNMATSKTCPHDKDQHVHLSGTKVREKLRNGESLPPEFSRPEVAAVLIKGLQRGEKA</sequence>